<gene>
    <name evidence="3" type="ORF">QBC33DRAFT_225926</name>
</gene>
<dbReference type="InterPro" id="IPR013094">
    <property type="entry name" value="AB_hydrolase_3"/>
</dbReference>
<dbReference type="GeneID" id="85305995"/>
<keyword evidence="4" id="KW-1185">Reference proteome</keyword>
<dbReference type="GO" id="GO:0016787">
    <property type="term" value="F:hydrolase activity"/>
    <property type="evidence" value="ECO:0007669"/>
    <property type="project" value="UniProtKB-KW"/>
</dbReference>
<comment type="caution">
    <text evidence="3">The sequence shown here is derived from an EMBL/GenBank/DDBJ whole genome shotgun (WGS) entry which is preliminary data.</text>
</comment>
<dbReference type="PANTHER" id="PTHR48081:SF8">
    <property type="entry name" value="ALPHA_BETA HYDROLASE FOLD-3 DOMAIN-CONTAINING PROTEIN-RELATED"/>
    <property type="match status" value="1"/>
</dbReference>
<dbReference type="RefSeq" id="XP_060287209.1">
    <property type="nucleotide sequence ID" value="XM_060422808.1"/>
</dbReference>
<dbReference type="SUPFAM" id="SSF53474">
    <property type="entry name" value="alpha/beta-Hydrolases"/>
    <property type="match status" value="1"/>
</dbReference>
<keyword evidence="1 3" id="KW-0378">Hydrolase</keyword>
<protein>
    <submittedName>
        <fullName evidence="3">Alpha/beta hydrolase fold-domain-containing protein</fullName>
    </submittedName>
</protein>
<dbReference type="Pfam" id="PF07859">
    <property type="entry name" value="Abhydrolase_3"/>
    <property type="match status" value="1"/>
</dbReference>
<sequence>MAATKKSEFALKAQPEYMALDPAFKPLPKNGHLSEIDPEFATMLPAVEDAMAGLWAFSEWAPFRQAWLAPGPLPEGCPEEGRDVVTEVRRVPVRDGAEVEIKVYRRSGGGGGGGAALVLKTHGGGWAIGSHVTEEAENLMLAGKSGVVVVSVDYRLAPEYPFPTPINDSFDVLKWCKANASSLGVDPERIILAGGSAGGNMAAVLALKARDEGVTGVIGQILSFPVSCHPKFFDSVKDKYELGSYQQNYNAPVVGILKMEFFWDVYEPKPSPDPYHSPLLAKDLSGLPPALVQVAGLDPLRDEGIAYAEALKAAGNDVTLYTYKGLPHVFPSFLVTLPQTKEFYERQAAFVKGLLEKSAKA</sequence>
<dbReference type="Proteomes" id="UP001244011">
    <property type="component" value="Unassembled WGS sequence"/>
</dbReference>
<evidence type="ECO:0000313" key="4">
    <source>
        <dbReference type="Proteomes" id="UP001244011"/>
    </source>
</evidence>
<dbReference type="AlphaFoldDB" id="A0AAJ0FJV6"/>
<dbReference type="PANTHER" id="PTHR48081">
    <property type="entry name" value="AB HYDROLASE SUPERFAMILY PROTEIN C4A8.06C"/>
    <property type="match status" value="1"/>
</dbReference>
<reference evidence="3" key="1">
    <citation type="submission" date="2023-06" db="EMBL/GenBank/DDBJ databases">
        <title>Genome-scale phylogeny and comparative genomics of the fungal order Sordariales.</title>
        <authorList>
            <consortium name="Lawrence Berkeley National Laboratory"/>
            <person name="Hensen N."/>
            <person name="Bonometti L."/>
            <person name="Westerberg I."/>
            <person name="Brannstrom I.O."/>
            <person name="Guillou S."/>
            <person name="Cros-Aarteil S."/>
            <person name="Calhoun S."/>
            <person name="Haridas S."/>
            <person name="Kuo A."/>
            <person name="Mondo S."/>
            <person name="Pangilinan J."/>
            <person name="Riley R."/>
            <person name="Labutti K."/>
            <person name="Andreopoulos B."/>
            <person name="Lipzen A."/>
            <person name="Chen C."/>
            <person name="Yanf M."/>
            <person name="Daum C."/>
            <person name="Ng V."/>
            <person name="Clum A."/>
            <person name="Steindorff A."/>
            <person name="Ohm R."/>
            <person name="Martin F."/>
            <person name="Silar P."/>
            <person name="Natvig D."/>
            <person name="Lalanne C."/>
            <person name="Gautier V."/>
            <person name="Ament-Velasquez S.L."/>
            <person name="Kruys A."/>
            <person name="Hutchinson M.I."/>
            <person name="Powell A.J."/>
            <person name="Barry K."/>
            <person name="Miller A.N."/>
            <person name="Grigoriev I.V."/>
            <person name="Debuchy R."/>
            <person name="Gladieux P."/>
            <person name="Thoren M.H."/>
            <person name="Johannesson H."/>
        </authorList>
    </citation>
    <scope>NUCLEOTIDE SEQUENCE</scope>
    <source>
        <strain evidence="3">8032-3</strain>
    </source>
</reference>
<organism evidence="3 4">
    <name type="scientific">Phialemonium atrogriseum</name>
    <dbReference type="NCBI Taxonomy" id="1093897"/>
    <lineage>
        <taxon>Eukaryota</taxon>
        <taxon>Fungi</taxon>
        <taxon>Dikarya</taxon>
        <taxon>Ascomycota</taxon>
        <taxon>Pezizomycotina</taxon>
        <taxon>Sordariomycetes</taxon>
        <taxon>Sordariomycetidae</taxon>
        <taxon>Cephalothecales</taxon>
        <taxon>Cephalothecaceae</taxon>
        <taxon>Phialemonium</taxon>
    </lineage>
</organism>
<proteinExistence type="predicted"/>
<accession>A0AAJ0FJV6</accession>
<dbReference type="EMBL" id="MU838999">
    <property type="protein sequence ID" value="KAK1770996.1"/>
    <property type="molecule type" value="Genomic_DNA"/>
</dbReference>
<dbReference type="InterPro" id="IPR050300">
    <property type="entry name" value="GDXG_lipolytic_enzyme"/>
</dbReference>
<feature type="domain" description="Alpha/beta hydrolase fold-3" evidence="2">
    <location>
        <begin position="119"/>
        <end position="331"/>
    </location>
</feature>
<dbReference type="Gene3D" id="3.40.50.1820">
    <property type="entry name" value="alpha/beta hydrolase"/>
    <property type="match status" value="1"/>
</dbReference>
<evidence type="ECO:0000259" key="2">
    <source>
        <dbReference type="Pfam" id="PF07859"/>
    </source>
</evidence>
<evidence type="ECO:0000313" key="3">
    <source>
        <dbReference type="EMBL" id="KAK1770996.1"/>
    </source>
</evidence>
<name>A0AAJ0FJV6_9PEZI</name>
<dbReference type="InterPro" id="IPR029058">
    <property type="entry name" value="AB_hydrolase_fold"/>
</dbReference>
<evidence type="ECO:0000256" key="1">
    <source>
        <dbReference type="ARBA" id="ARBA00022801"/>
    </source>
</evidence>